<dbReference type="eggNOG" id="COG1032">
    <property type="taxonomic scope" value="Bacteria"/>
</dbReference>
<dbReference type="GO" id="GO:0051539">
    <property type="term" value="F:4 iron, 4 sulfur cluster binding"/>
    <property type="evidence" value="ECO:0007669"/>
    <property type="project" value="UniProtKB-KW"/>
</dbReference>
<feature type="domain" description="Radical SAM core" evidence="7">
    <location>
        <begin position="193"/>
        <end position="414"/>
    </location>
</feature>
<comment type="cofactor">
    <cofactor evidence="1">
        <name>[4Fe-4S] cluster</name>
        <dbReference type="ChEBI" id="CHEBI:49883"/>
    </cofactor>
</comment>
<keyword evidence="2" id="KW-0949">S-adenosyl-L-methionine</keyword>
<dbReference type="Pfam" id="PF02310">
    <property type="entry name" value="B12-binding"/>
    <property type="match status" value="1"/>
</dbReference>
<name>B9M7Y5_GEODF</name>
<dbReference type="InterPro" id="IPR051198">
    <property type="entry name" value="BchE-like"/>
</dbReference>
<sequence length="488" mass="55937">MEASRAKKILFVTPPYHCGVVEVAGRWIPLNFVYLAGVAREAGLDAEIYDAMTKDHGYPEIEQRLQASTFDVVATTAITSTINDALKTLQLAKQINPNAVSIIGGVHPTFCYEEVFNTTDAVDYIICGEGETTLKALLMALEKGTDVAEVPGVAFKRDGRVIKTAKRCFRENLDDLPAAWDLLDWSDYKYFVIPNSRLGAISTSRGCDHDCIFCSQQKFWEQSWRGRDPQKVADEIQYLFEIYGVNVFLIADEYPTKDRERWEALLDMVIAKDLPIYLLMETRVPDIIRDREILWKYRKAGVVHIYIGIEATDQETLDFIKKELDVDQSKLALDLIHEHGIITETSFVLGFPDETKKSIEKTLKLAQYYNPDNAHFLAITPWPYADMFNDVKDYIKVHDYAKYNLIDPIIEPKRMSLLQVDVAIVDCYRRFYMKKLPEVFNMKDPFKRDYLMKAMKLIMNSSFIIKKLGKGTLGKVPAMIEEMMAKMS</sequence>
<dbReference type="PROSITE" id="PS51332">
    <property type="entry name" value="B12_BINDING"/>
    <property type="match status" value="1"/>
</dbReference>
<keyword evidence="3" id="KW-0479">Metal-binding</keyword>
<dbReference type="SFLD" id="SFLDG01082">
    <property type="entry name" value="B12-binding_domain_containing"/>
    <property type="match status" value="1"/>
</dbReference>
<evidence type="ECO:0000256" key="4">
    <source>
        <dbReference type="ARBA" id="ARBA00023004"/>
    </source>
</evidence>
<keyword evidence="4" id="KW-0408">Iron</keyword>
<keyword evidence="9" id="KW-1185">Reference proteome</keyword>
<dbReference type="GO" id="GO:0046872">
    <property type="term" value="F:metal ion binding"/>
    <property type="evidence" value="ECO:0007669"/>
    <property type="project" value="UniProtKB-KW"/>
</dbReference>
<dbReference type="GO" id="GO:0003824">
    <property type="term" value="F:catalytic activity"/>
    <property type="evidence" value="ECO:0007669"/>
    <property type="project" value="InterPro"/>
</dbReference>
<dbReference type="GO" id="GO:0031419">
    <property type="term" value="F:cobalamin binding"/>
    <property type="evidence" value="ECO:0007669"/>
    <property type="project" value="InterPro"/>
</dbReference>
<organism evidence="8 9">
    <name type="scientific">Geotalea daltonii (strain DSM 22248 / JCM 15807 / FRC-32)</name>
    <name type="common">Geobacter daltonii</name>
    <dbReference type="NCBI Taxonomy" id="316067"/>
    <lineage>
        <taxon>Bacteria</taxon>
        <taxon>Pseudomonadati</taxon>
        <taxon>Thermodesulfobacteriota</taxon>
        <taxon>Desulfuromonadia</taxon>
        <taxon>Geobacterales</taxon>
        <taxon>Geobacteraceae</taxon>
        <taxon>Geotalea</taxon>
    </lineage>
</organism>
<dbReference type="SFLD" id="SFLDS00029">
    <property type="entry name" value="Radical_SAM"/>
    <property type="match status" value="1"/>
</dbReference>
<dbReference type="STRING" id="316067.Geob_0066"/>
<dbReference type="SMART" id="SM00729">
    <property type="entry name" value="Elp3"/>
    <property type="match status" value="1"/>
</dbReference>
<dbReference type="Proteomes" id="UP000007721">
    <property type="component" value="Chromosome"/>
</dbReference>
<dbReference type="EMBL" id="CP001390">
    <property type="protein sequence ID" value="ACM18443.1"/>
    <property type="molecule type" value="Genomic_DNA"/>
</dbReference>
<dbReference type="PANTHER" id="PTHR43409:SF13">
    <property type="entry name" value="ANAEROBIC MAGNESIUM-PROTOPORPHYRIN IX MONOMETHYL ESTER CYCLASE"/>
    <property type="match status" value="1"/>
</dbReference>
<dbReference type="InterPro" id="IPR034466">
    <property type="entry name" value="Methyltransferase_Class_B"/>
</dbReference>
<evidence type="ECO:0000256" key="3">
    <source>
        <dbReference type="ARBA" id="ARBA00022723"/>
    </source>
</evidence>
<evidence type="ECO:0000313" key="9">
    <source>
        <dbReference type="Proteomes" id="UP000007721"/>
    </source>
</evidence>
<evidence type="ECO:0000256" key="5">
    <source>
        <dbReference type="ARBA" id="ARBA00023014"/>
    </source>
</evidence>
<keyword evidence="5" id="KW-0411">Iron-sulfur</keyword>
<evidence type="ECO:0000256" key="1">
    <source>
        <dbReference type="ARBA" id="ARBA00001966"/>
    </source>
</evidence>
<dbReference type="SFLD" id="SFLDF00302">
    <property type="entry name" value="anaerobic_magnesium-protoporph"/>
    <property type="match status" value="1"/>
</dbReference>
<dbReference type="Gene3D" id="3.80.30.20">
    <property type="entry name" value="tm_1862 like domain"/>
    <property type="match status" value="1"/>
</dbReference>
<dbReference type="Pfam" id="PF04055">
    <property type="entry name" value="Radical_SAM"/>
    <property type="match status" value="1"/>
</dbReference>
<dbReference type="CDD" id="cd02068">
    <property type="entry name" value="radical_SAM_B12_BD"/>
    <property type="match status" value="1"/>
</dbReference>
<dbReference type="InterPro" id="IPR007197">
    <property type="entry name" value="rSAM"/>
</dbReference>
<dbReference type="SFLD" id="SFLDG01123">
    <property type="entry name" value="methyltransferase_(Class_B)"/>
    <property type="match status" value="1"/>
</dbReference>
<reference evidence="8 9" key="1">
    <citation type="submission" date="2009-01" db="EMBL/GenBank/DDBJ databases">
        <title>Complete sequence of Geobacter sp. FRC-32.</title>
        <authorList>
            <consortium name="US DOE Joint Genome Institute"/>
            <person name="Lucas S."/>
            <person name="Copeland A."/>
            <person name="Lapidus A."/>
            <person name="Glavina del Rio T."/>
            <person name="Dalin E."/>
            <person name="Tice H."/>
            <person name="Bruce D."/>
            <person name="Goodwin L."/>
            <person name="Pitluck S."/>
            <person name="Saunders E."/>
            <person name="Brettin T."/>
            <person name="Detter J.C."/>
            <person name="Han C."/>
            <person name="Larimer F."/>
            <person name="Land M."/>
            <person name="Hauser L."/>
            <person name="Kyrpides N."/>
            <person name="Ovchinnikova G."/>
            <person name="Kostka J."/>
            <person name="Richardson P."/>
        </authorList>
    </citation>
    <scope>NUCLEOTIDE SEQUENCE [LARGE SCALE GENOMIC DNA]</scope>
    <source>
        <strain evidence="9">DSM 22248 / JCM 15807 / FRC-32</strain>
    </source>
</reference>
<evidence type="ECO:0000259" key="6">
    <source>
        <dbReference type="PROSITE" id="PS51332"/>
    </source>
</evidence>
<dbReference type="RefSeq" id="WP_012645172.1">
    <property type="nucleotide sequence ID" value="NC_011979.1"/>
</dbReference>
<dbReference type="AlphaFoldDB" id="B9M7Y5"/>
<dbReference type="HOGENOM" id="CLU_021572_4_0_7"/>
<dbReference type="Gene3D" id="3.40.50.280">
    <property type="entry name" value="Cobalamin-binding domain"/>
    <property type="match status" value="1"/>
</dbReference>
<protein>
    <submittedName>
        <fullName evidence="8">Anaerobic magnesium-protoporphyrin IX monomethyl ester oxidative cyclase-related enzyme</fullName>
    </submittedName>
</protein>
<dbReference type="KEGG" id="geo:Geob_0066"/>
<accession>B9M7Y5</accession>
<dbReference type="PANTHER" id="PTHR43409">
    <property type="entry name" value="ANAEROBIC MAGNESIUM-PROTOPORPHYRIN IX MONOMETHYL ESTER CYCLASE-RELATED"/>
    <property type="match status" value="1"/>
</dbReference>
<evidence type="ECO:0000313" key="8">
    <source>
        <dbReference type="EMBL" id="ACM18443.1"/>
    </source>
</evidence>
<dbReference type="InterPro" id="IPR006158">
    <property type="entry name" value="Cobalamin-bd"/>
</dbReference>
<evidence type="ECO:0000256" key="2">
    <source>
        <dbReference type="ARBA" id="ARBA00022691"/>
    </source>
</evidence>
<proteinExistence type="predicted"/>
<dbReference type="SUPFAM" id="SSF102114">
    <property type="entry name" value="Radical SAM enzymes"/>
    <property type="match status" value="1"/>
</dbReference>
<dbReference type="InterPro" id="IPR058240">
    <property type="entry name" value="rSAM_sf"/>
</dbReference>
<dbReference type="PROSITE" id="PS51918">
    <property type="entry name" value="RADICAL_SAM"/>
    <property type="match status" value="1"/>
</dbReference>
<dbReference type="GO" id="GO:0005829">
    <property type="term" value="C:cytosol"/>
    <property type="evidence" value="ECO:0007669"/>
    <property type="project" value="TreeGrafter"/>
</dbReference>
<dbReference type="CDD" id="cd01335">
    <property type="entry name" value="Radical_SAM"/>
    <property type="match status" value="1"/>
</dbReference>
<dbReference type="InterPro" id="IPR023404">
    <property type="entry name" value="rSAM_horseshoe"/>
</dbReference>
<gene>
    <name evidence="8" type="ordered locus">Geob_0066</name>
</gene>
<evidence type="ECO:0000259" key="7">
    <source>
        <dbReference type="PROSITE" id="PS51918"/>
    </source>
</evidence>
<feature type="domain" description="B12-binding" evidence="6">
    <location>
        <begin position="15"/>
        <end position="148"/>
    </location>
</feature>
<dbReference type="InterPro" id="IPR006638">
    <property type="entry name" value="Elp3/MiaA/NifB-like_rSAM"/>
</dbReference>
<dbReference type="OrthoDB" id="9762608at2"/>